<comment type="pathway">
    <text evidence="2">Carbohydrate acid metabolism; 2-dehydro-3-deoxy-D-gluconate degradation; D-glyceraldehyde 3-phosphate and pyruvate from 2-dehydro-3-deoxy-D-gluconate: step 2/2.</text>
</comment>
<keyword evidence="6 9" id="KW-0456">Lyase</keyword>
<evidence type="ECO:0000256" key="5">
    <source>
        <dbReference type="ARBA" id="ARBA00013063"/>
    </source>
</evidence>
<accession>A0AA51RT74</accession>
<evidence type="ECO:0000256" key="4">
    <source>
        <dbReference type="ARBA" id="ARBA00011233"/>
    </source>
</evidence>
<dbReference type="PROSITE" id="PS00160">
    <property type="entry name" value="ALDOLASE_KDPG_KHG_2"/>
    <property type="match status" value="1"/>
</dbReference>
<keyword evidence="8" id="KW-0119">Carbohydrate metabolism</keyword>
<evidence type="ECO:0000256" key="2">
    <source>
        <dbReference type="ARBA" id="ARBA00004736"/>
    </source>
</evidence>
<evidence type="ECO:0000313" key="9">
    <source>
        <dbReference type="EMBL" id="WMS87192.1"/>
    </source>
</evidence>
<dbReference type="KEGG" id="plei:Q9312_18465"/>
<dbReference type="NCBIfam" id="NF004325">
    <property type="entry name" value="PRK05718.1"/>
    <property type="match status" value="1"/>
</dbReference>
<keyword evidence="10" id="KW-1185">Reference proteome</keyword>
<dbReference type="InterPro" id="IPR013785">
    <property type="entry name" value="Aldolase_TIM"/>
</dbReference>
<dbReference type="NCBIfam" id="TIGR01182">
    <property type="entry name" value="eda"/>
    <property type="match status" value="1"/>
</dbReference>
<organism evidence="9 10">
    <name type="scientific">Pleionea litopenaei</name>
    <dbReference type="NCBI Taxonomy" id="3070815"/>
    <lineage>
        <taxon>Bacteria</taxon>
        <taxon>Pseudomonadati</taxon>
        <taxon>Pseudomonadota</taxon>
        <taxon>Gammaproteobacteria</taxon>
        <taxon>Oceanospirillales</taxon>
        <taxon>Pleioneaceae</taxon>
        <taxon>Pleionea</taxon>
    </lineage>
</organism>
<evidence type="ECO:0000256" key="7">
    <source>
        <dbReference type="ARBA" id="ARBA00023270"/>
    </source>
</evidence>
<gene>
    <name evidence="9" type="ORF">Q9312_18465</name>
</gene>
<dbReference type="PROSITE" id="PS00159">
    <property type="entry name" value="ALDOLASE_KDPG_KHG_1"/>
    <property type="match status" value="1"/>
</dbReference>
<dbReference type="PANTHER" id="PTHR30246">
    <property type="entry name" value="2-KETO-3-DEOXY-6-PHOSPHOGLUCONATE ALDOLASE"/>
    <property type="match status" value="1"/>
</dbReference>
<dbReference type="Pfam" id="PF01081">
    <property type="entry name" value="Aldolase"/>
    <property type="match status" value="1"/>
</dbReference>
<dbReference type="RefSeq" id="WP_309202331.1">
    <property type="nucleotide sequence ID" value="NZ_CP133548.1"/>
</dbReference>
<dbReference type="InterPro" id="IPR000887">
    <property type="entry name" value="Aldlse_KDPG_KHG"/>
</dbReference>
<evidence type="ECO:0000256" key="1">
    <source>
        <dbReference type="ARBA" id="ARBA00000654"/>
    </source>
</evidence>
<comment type="catalytic activity">
    <reaction evidence="1">
        <text>2-dehydro-3-deoxy-6-phospho-D-gluconate = D-glyceraldehyde 3-phosphate + pyruvate</text>
        <dbReference type="Rhea" id="RHEA:17089"/>
        <dbReference type="ChEBI" id="CHEBI:15361"/>
        <dbReference type="ChEBI" id="CHEBI:57569"/>
        <dbReference type="ChEBI" id="CHEBI:59776"/>
        <dbReference type="EC" id="4.1.2.14"/>
    </reaction>
</comment>
<dbReference type="EC" id="4.1.2.14" evidence="5"/>
<dbReference type="SUPFAM" id="SSF51569">
    <property type="entry name" value="Aldolase"/>
    <property type="match status" value="1"/>
</dbReference>
<dbReference type="CDD" id="cd00452">
    <property type="entry name" value="KDPG_aldolase"/>
    <property type="match status" value="1"/>
</dbReference>
<evidence type="ECO:0000256" key="3">
    <source>
        <dbReference type="ARBA" id="ARBA00006906"/>
    </source>
</evidence>
<evidence type="ECO:0000313" key="10">
    <source>
        <dbReference type="Proteomes" id="UP001239782"/>
    </source>
</evidence>
<dbReference type="Proteomes" id="UP001239782">
    <property type="component" value="Chromosome"/>
</dbReference>
<sequence>MNQSISRHQKIRHIMQQAPVVPVLVIHDLSVAVPLAKALVAGGLTVLEITLRSDCALKAIEQIQRNVPDAIVGAGTITNDKQLKQLDELNVPFAVSPGLTPSLLAGAEHHSVALLPGVANASQIMLGMEYGYQNFKFFPAAVSGGIPALKAFSGPFPALQFCPTGGISAANFKDYLALDNVSCVGGTWVAPSDLIAAQRWDDISELAAATQS</sequence>
<keyword evidence="7" id="KW-0704">Schiff base</keyword>
<reference evidence="9 10" key="1">
    <citation type="submission" date="2023-08" db="EMBL/GenBank/DDBJ databases">
        <title>Pleionea litopenaei sp. nov., isolated from stomach of juvenile Litopenaeus vannamei.</title>
        <authorList>
            <person name="Rho A.M."/>
            <person name="Hwang C.Y."/>
        </authorList>
    </citation>
    <scope>NUCLEOTIDE SEQUENCE [LARGE SCALE GENOMIC DNA]</scope>
    <source>
        <strain evidence="9 10">HL-JVS1</strain>
    </source>
</reference>
<evidence type="ECO:0000256" key="6">
    <source>
        <dbReference type="ARBA" id="ARBA00023239"/>
    </source>
</evidence>
<name>A0AA51RT74_9GAMM</name>
<dbReference type="GO" id="GO:0008675">
    <property type="term" value="F:2-dehydro-3-deoxy-phosphogluconate aldolase activity"/>
    <property type="evidence" value="ECO:0007669"/>
    <property type="project" value="UniProtKB-EC"/>
</dbReference>
<evidence type="ECO:0000256" key="8">
    <source>
        <dbReference type="ARBA" id="ARBA00023277"/>
    </source>
</evidence>
<dbReference type="EMBL" id="CP133548">
    <property type="protein sequence ID" value="WMS87192.1"/>
    <property type="molecule type" value="Genomic_DNA"/>
</dbReference>
<comment type="similarity">
    <text evidence="3">Belongs to the KHG/KDPG aldolase family.</text>
</comment>
<comment type="subunit">
    <text evidence="4">Homotrimer.</text>
</comment>
<protein>
    <recommendedName>
        <fullName evidence="5">2-dehydro-3-deoxy-phosphogluconate aldolase</fullName>
        <ecNumber evidence="5">4.1.2.14</ecNumber>
    </recommendedName>
</protein>
<dbReference type="InterPro" id="IPR031338">
    <property type="entry name" value="KDPG/KHG_AS_2"/>
</dbReference>
<proteinExistence type="inferred from homology"/>
<dbReference type="Gene3D" id="3.20.20.70">
    <property type="entry name" value="Aldolase class I"/>
    <property type="match status" value="1"/>
</dbReference>
<dbReference type="AlphaFoldDB" id="A0AA51RT74"/>
<dbReference type="InterPro" id="IPR031337">
    <property type="entry name" value="KDPG/KHG_AS_1"/>
</dbReference>
<dbReference type="PANTHER" id="PTHR30246:SF1">
    <property type="entry name" value="2-DEHYDRO-3-DEOXY-6-PHOSPHOGALACTONATE ALDOLASE-RELATED"/>
    <property type="match status" value="1"/>
</dbReference>